<evidence type="ECO:0000256" key="6">
    <source>
        <dbReference type="ARBA" id="ARBA00022729"/>
    </source>
</evidence>
<dbReference type="OMA" id="YFVAHII"/>
<evidence type="ECO:0000256" key="17">
    <source>
        <dbReference type="ARBA" id="ARBA00047862"/>
    </source>
</evidence>
<evidence type="ECO:0000256" key="11">
    <source>
        <dbReference type="ARBA" id="ARBA00023180"/>
    </source>
</evidence>
<feature type="active site" description="Proton donor 1" evidence="24">
    <location>
        <position position="375"/>
    </location>
</feature>
<evidence type="ECO:0000313" key="35">
    <source>
        <dbReference type="Proteomes" id="UP000472273"/>
    </source>
</evidence>
<evidence type="ECO:0000256" key="4">
    <source>
        <dbReference type="ARBA" id="ARBA00022670"/>
    </source>
</evidence>
<comment type="catalytic activity">
    <reaction evidence="12">
        <text>Release of a C-terminal dipeptide, oligopeptide-|-Xaa-Yaa, when Xaa is not Pro, and Yaa is neither Asp nor Glu. Thus, conversion of angiotensin I to angiotensin II, with increase in vasoconstrictor activity, but no action on angiotensin II.</text>
        <dbReference type="EC" id="3.4.15.1"/>
    </reaction>
</comment>
<sequence>RYISTYNLCDPLMISLMFLLFSCSSDITEIMATSRSYKKLLYAWEGWHNSAGNPLRSKYKTFVSLSNEAYKMDGFQDTGAYWKSWYDSPTFEEDLEQLYHQLEPLYLNLHAYVRRKLYDQYGSKYINLKGPIPAHLLGNMWAQQWNNIYDMMVPFANKPHLDVTNTMKQKNWNVTDMFRVSEEFFTSLGMFEMPLEFWKKSMLEKPTDGREVVCHASAWDFFNRKDFRIKQCTTVTMEQLFTVHHEMGHVQYYLQYKDQPISFRSGANPGFHEAIGDVMSLSVSTPIHLKKIDLLTHVTEDRESDINYLLKMALEKIAFLPFGYLIDQWRWNVFSGHTPPSRYNYDWWYLRTKYQGICPPIARNETNFDPGAKYHIPGNTPYIRYFVSFILQFQFHKALCQAANHTGDLHTCDIYKSKAAGKKLSEAMQAGSSRHWQDILQQLTGTNKMDASALLEYFKPVTEWLIEENGKNNETLGWPDFYWRPPVPEGYPEGLGGSSSTGDSGFLLARVLRRLLSWSMCLLQTRPSSSLTLYDLGPVTAMTSPGIQSGSPAKFLANTGSCNIKCLTPEVEARGESGQYCGCSLSNTVLRRRPIRSSAGDLLVTAQGVECWLIRNCASLWCQSSLPNLARASLVVLTALSANPLLAG</sequence>
<comment type="catalytic activity">
    <reaction evidence="18">
        <text>Met-enkephalin + H2O = L-phenylalanyl-L-methionine + L-tyrosylglycylglycine</text>
        <dbReference type="Rhea" id="RHEA:71483"/>
        <dbReference type="ChEBI" id="CHEBI:15377"/>
        <dbReference type="ChEBI" id="CHEBI:189868"/>
        <dbReference type="ChEBI" id="CHEBI:190708"/>
        <dbReference type="ChEBI" id="CHEBI:190709"/>
    </reaction>
    <physiologicalReaction direction="left-to-right" evidence="18">
        <dbReference type="Rhea" id="RHEA:71484"/>
    </physiologicalReaction>
</comment>
<dbReference type="GO" id="GO:0005886">
    <property type="term" value="C:plasma membrane"/>
    <property type="evidence" value="ECO:0007669"/>
    <property type="project" value="TreeGrafter"/>
</dbReference>
<keyword evidence="9 32" id="KW-0482">Metalloprotease</keyword>
<feature type="chain" id="PRO_5025383116" description="Angiotensin-converting enzyme" evidence="33">
    <location>
        <begin position="26"/>
        <end position="648"/>
    </location>
</feature>
<evidence type="ECO:0000256" key="12">
    <source>
        <dbReference type="ARBA" id="ARBA00036868"/>
    </source>
</evidence>
<dbReference type="Ensembl" id="ENSPTXT00000025472.1">
    <property type="protein sequence ID" value="ENSPTXP00000024708.1"/>
    <property type="gene ID" value="ENSPTXG00000017213.1"/>
</dbReference>
<dbReference type="Proteomes" id="UP000472273">
    <property type="component" value="Unplaced"/>
</dbReference>
<evidence type="ECO:0000256" key="7">
    <source>
        <dbReference type="ARBA" id="ARBA00022801"/>
    </source>
</evidence>
<name>A0A670ZPE6_PSETE</name>
<comment type="catalytic activity">
    <reaction evidence="16">
        <text>goralatide + H2O = N-acetyl-L-seryl-L-aspartate + L-lysyl-L-proline</text>
        <dbReference type="Rhea" id="RHEA:71455"/>
        <dbReference type="ChEBI" id="CHEBI:15377"/>
        <dbReference type="ChEBI" id="CHEBI:190701"/>
        <dbReference type="ChEBI" id="CHEBI:190702"/>
        <dbReference type="ChEBI" id="CHEBI:190703"/>
    </reaction>
    <physiologicalReaction direction="left-to-right" evidence="16">
        <dbReference type="Rhea" id="RHEA:71456"/>
    </physiologicalReaction>
</comment>
<dbReference type="FunFam" id="1.10.1370.30:FF:000004">
    <property type="entry name" value="Angiotensin-converting enzyme"/>
    <property type="match status" value="1"/>
</dbReference>
<dbReference type="PANTHER" id="PTHR10514:SF27">
    <property type="entry name" value="ANGIOTENSIN-CONVERTING ENZYME"/>
    <property type="match status" value="1"/>
</dbReference>
<evidence type="ECO:0000256" key="20">
    <source>
        <dbReference type="ARBA" id="ARBA00049116"/>
    </source>
</evidence>
<comment type="similarity">
    <text evidence="2 31 32">Belongs to the peptidase M2 family.</text>
</comment>
<evidence type="ECO:0000256" key="25">
    <source>
        <dbReference type="PIRSR" id="PIRSR601548-2"/>
    </source>
</evidence>
<evidence type="ECO:0000256" key="5">
    <source>
        <dbReference type="ARBA" id="ARBA00022723"/>
    </source>
</evidence>
<feature type="active site" description="Proton donor 2" evidence="29">
    <location>
        <position position="375"/>
    </location>
</feature>
<comment type="catalytic activity">
    <reaction evidence="22">
        <text>bradykinin + H2O = L-Phe-L-Arg + bradykinin(1-7)</text>
        <dbReference type="Rhea" id="RHEA:71451"/>
        <dbReference type="ChEBI" id="CHEBI:15377"/>
        <dbReference type="ChEBI" id="CHEBI:132988"/>
        <dbReference type="ChEBI" id="CHEBI:133147"/>
        <dbReference type="ChEBI" id="CHEBI:147352"/>
    </reaction>
    <physiologicalReaction direction="left-to-right" evidence="22">
        <dbReference type="Rhea" id="RHEA:71452"/>
    </physiologicalReaction>
</comment>
<evidence type="ECO:0000256" key="32">
    <source>
        <dbReference type="RuleBase" id="RU361144"/>
    </source>
</evidence>
<comment type="catalytic activity">
    <reaction evidence="21">
        <text>neurotensin + H2O = neurotensin(1-11) + L-isoleucyl-L-leucine</text>
        <dbReference type="Rhea" id="RHEA:71475"/>
        <dbReference type="ChEBI" id="CHEBI:15377"/>
        <dbReference type="ChEBI" id="CHEBI:147362"/>
        <dbReference type="ChEBI" id="CHEBI:190704"/>
        <dbReference type="ChEBI" id="CHEBI:190706"/>
    </reaction>
    <physiologicalReaction direction="left-to-right" evidence="21">
        <dbReference type="Rhea" id="RHEA:71476"/>
    </physiologicalReaction>
</comment>
<feature type="binding site" evidence="30">
    <location>
        <position position="245"/>
    </location>
    <ligand>
        <name>Zn(2+)</name>
        <dbReference type="ChEBI" id="CHEBI:29105"/>
        <label>2</label>
        <note>catalytic</note>
    </ligand>
</feature>
<evidence type="ECO:0000256" key="23">
    <source>
        <dbReference type="ARBA" id="ARBA00049470"/>
    </source>
</evidence>
<keyword evidence="4 32" id="KW-0645">Protease</keyword>
<dbReference type="GO" id="GO:0003084">
    <property type="term" value="P:positive regulation of systemic arterial blood pressure"/>
    <property type="evidence" value="ECO:0007669"/>
    <property type="project" value="TreeGrafter"/>
</dbReference>
<feature type="binding site" evidence="30">
    <location>
        <position position="249"/>
    </location>
    <ligand>
        <name>Zn(2+)</name>
        <dbReference type="ChEBI" id="CHEBI:29105"/>
        <label>2</label>
        <note>catalytic</note>
    </ligand>
</feature>
<comment type="catalytic activity">
    <reaction evidence="19">
        <text>Leu-enkephalin + H2O = L-tyrosylglycylglycine + L-phenylalanyl-L-leucine</text>
        <dbReference type="Rhea" id="RHEA:71487"/>
        <dbReference type="ChEBI" id="CHEBI:15377"/>
        <dbReference type="ChEBI" id="CHEBI:190689"/>
        <dbReference type="ChEBI" id="CHEBI:190708"/>
        <dbReference type="ChEBI" id="CHEBI:190710"/>
    </reaction>
    <physiologicalReaction direction="left-to-right" evidence="19">
        <dbReference type="Rhea" id="RHEA:71488"/>
    </physiologicalReaction>
</comment>
<dbReference type="SUPFAM" id="SSF55486">
    <property type="entry name" value="Metalloproteases ('zincins'), catalytic domain"/>
    <property type="match status" value="1"/>
</dbReference>
<dbReference type="CDD" id="cd06461">
    <property type="entry name" value="M2_ACE"/>
    <property type="match status" value="1"/>
</dbReference>
<comment type="catalytic activity">
    <reaction evidence="15">
        <text>substance P + H2O = L-Phe-L-Phe-Gly-L-Leu-L-Met-NH2 + substance P(1-6)</text>
        <dbReference type="Rhea" id="RHEA:71471"/>
        <dbReference type="ChEBI" id="CHEBI:15377"/>
        <dbReference type="ChEBI" id="CHEBI:190692"/>
        <dbReference type="ChEBI" id="CHEBI:190696"/>
        <dbReference type="ChEBI" id="CHEBI:190697"/>
    </reaction>
    <physiologicalReaction direction="left-to-right" evidence="15">
        <dbReference type="Rhea" id="RHEA:71472"/>
    </physiologicalReaction>
</comment>
<feature type="binding site" evidence="26">
    <location>
        <position position="249"/>
    </location>
    <ligand>
        <name>Zn(2+)</name>
        <dbReference type="ChEBI" id="CHEBI:29105"/>
        <label>1</label>
        <note>catalytic</note>
    </ligand>
</feature>
<reference evidence="34" key="1">
    <citation type="submission" date="2025-08" db="UniProtKB">
        <authorList>
            <consortium name="Ensembl"/>
        </authorList>
    </citation>
    <scope>IDENTIFICATION</scope>
</reference>
<feature type="binding site" evidence="25">
    <location>
        <position position="86"/>
    </location>
    <ligand>
        <name>chloride</name>
        <dbReference type="ChEBI" id="CHEBI:17996"/>
        <label>1</label>
    </ligand>
</feature>
<dbReference type="Pfam" id="PF01401">
    <property type="entry name" value="Peptidase_M2"/>
    <property type="match status" value="1"/>
</dbReference>
<evidence type="ECO:0000256" key="18">
    <source>
        <dbReference type="ARBA" id="ARBA00048012"/>
    </source>
</evidence>
<feature type="active site" description="Proton acceptor 2" evidence="29">
    <location>
        <position position="246"/>
    </location>
</feature>
<dbReference type="Gene3D" id="1.10.1370.30">
    <property type="match status" value="1"/>
</dbReference>
<dbReference type="PRINTS" id="PR00791">
    <property type="entry name" value="PEPDIPTASEA"/>
</dbReference>
<evidence type="ECO:0000256" key="22">
    <source>
        <dbReference type="ARBA" id="ARBA00049305"/>
    </source>
</evidence>
<evidence type="ECO:0000256" key="28">
    <source>
        <dbReference type="PIRSR" id="PIRSR601548-5"/>
    </source>
</evidence>
<keyword evidence="7 32" id="KW-0378">Hydrolase</keyword>
<feature type="glycosylation site" description="N-linked (GlcNAc...) asparagine" evidence="28">
    <location>
        <position position="173"/>
    </location>
</feature>
<feature type="active site" description="Proton acceptor 1" evidence="24">
    <location>
        <position position="246"/>
    </location>
</feature>
<evidence type="ECO:0000256" key="19">
    <source>
        <dbReference type="ARBA" id="ARBA00048231"/>
    </source>
</evidence>
<protein>
    <recommendedName>
        <fullName evidence="13 32">Angiotensin-converting enzyme</fullName>
        <ecNumber evidence="32">3.4.-.-</ecNumber>
    </recommendedName>
</protein>
<dbReference type="GO" id="GO:0006508">
    <property type="term" value="P:proteolysis"/>
    <property type="evidence" value="ECO:0007669"/>
    <property type="project" value="UniProtKB-KW"/>
</dbReference>
<evidence type="ECO:0000256" key="27">
    <source>
        <dbReference type="PIRSR" id="PIRSR601548-4"/>
    </source>
</evidence>
<accession>A0A670ZPE6</accession>
<comment type="caution">
    <text evidence="31">Lacks conserved residue(s) required for the propagation of feature annotation.</text>
</comment>
<feature type="binding site" evidence="26">
    <location>
        <position position="273"/>
    </location>
    <ligand>
        <name>Zn(2+)</name>
        <dbReference type="ChEBI" id="CHEBI:29105"/>
        <label>1</label>
        <note>catalytic</note>
    </ligand>
</feature>
<evidence type="ECO:0000256" key="8">
    <source>
        <dbReference type="ARBA" id="ARBA00022833"/>
    </source>
</evidence>
<evidence type="ECO:0000256" key="33">
    <source>
        <dbReference type="SAM" id="SignalP"/>
    </source>
</evidence>
<comment type="cofactor">
    <cofactor evidence="32">
        <name>Zn(2+)</name>
        <dbReference type="ChEBI" id="CHEBI:29105"/>
    </cofactor>
    <text evidence="32">Binds 1 zinc ion per subunit.</text>
</comment>
<keyword evidence="35" id="KW-1185">Reference proteome</keyword>
<keyword evidence="5 26" id="KW-0479">Metal-binding</keyword>
<evidence type="ECO:0000256" key="9">
    <source>
        <dbReference type="ARBA" id="ARBA00023049"/>
    </source>
</evidence>
<keyword evidence="10 27" id="KW-1015">Disulfide bond</keyword>
<evidence type="ECO:0000256" key="24">
    <source>
        <dbReference type="PIRSR" id="PIRSR601548-1"/>
    </source>
</evidence>
<keyword evidence="6 33" id="KW-0732">Signal</keyword>
<evidence type="ECO:0000256" key="3">
    <source>
        <dbReference type="ARBA" id="ARBA00022645"/>
    </source>
</evidence>
<evidence type="ECO:0000256" key="26">
    <source>
        <dbReference type="PIRSR" id="PIRSR601548-3"/>
    </source>
</evidence>
<evidence type="ECO:0000256" key="1">
    <source>
        <dbReference type="ARBA" id="ARBA00001923"/>
    </source>
</evidence>
<evidence type="ECO:0000256" key="15">
    <source>
        <dbReference type="ARBA" id="ARBA00047629"/>
    </source>
</evidence>
<evidence type="ECO:0000256" key="2">
    <source>
        <dbReference type="ARBA" id="ARBA00008139"/>
    </source>
</evidence>
<feature type="binding site" evidence="26">
    <location>
        <position position="245"/>
    </location>
    <ligand>
        <name>Zn(2+)</name>
        <dbReference type="ChEBI" id="CHEBI:29105"/>
        <label>1</label>
        <note>catalytic</note>
    </ligand>
</feature>
<comment type="catalytic activity">
    <reaction evidence="23">
        <text>substance P + H2O = substance P(1-9) + L-Leu-L-Met-NH2</text>
        <dbReference type="Rhea" id="RHEA:71459"/>
        <dbReference type="ChEBI" id="CHEBI:15377"/>
        <dbReference type="ChEBI" id="CHEBI:190692"/>
        <dbReference type="ChEBI" id="CHEBI:190693"/>
        <dbReference type="ChEBI" id="CHEBI:190700"/>
    </reaction>
    <physiologicalReaction direction="left-to-right" evidence="23">
        <dbReference type="Rhea" id="RHEA:71460"/>
    </physiologicalReaction>
</comment>
<evidence type="ECO:0000256" key="14">
    <source>
        <dbReference type="ARBA" id="ARBA00047529"/>
    </source>
</evidence>
<feature type="signal peptide" evidence="33">
    <location>
        <begin position="1"/>
        <end position="25"/>
    </location>
</feature>
<feature type="disulfide bond" evidence="27">
    <location>
        <begin position="400"/>
        <end position="412"/>
    </location>
</feature>
<keyword evidence="8 26" id="KW-0862">Zinc</keyword>
<dbReference type="GO" id="GO:0004180">
    <property type="term" value="F:carboxypeptidase activity"/>
    <property type="evidence" value="ECO:0007669"/>
    <property type="project" value="UniProtKB-KW"/>
</dbReference>
<evidence type="ECO:0000256" key="29">
    <source>
        <dbReference type="PIRSR" id="PIRSR601548-6"/>
    </source>
</evidence>
<evidence type="ECO:0000313" key="34">
    <source>
        <dbReference type="Ensembl" id="ENSPTXP00000024708.1"/>
    </source>
</evidence>
<comment type="catalytic activity">
    <reaction evidence="14">
        <text>Met-enkephalin-Arg-Phe + H2O = L-arginyl-L-phenylalanine + Met-enkephalin</text>
        <dbReference type="Rhea" id="RHEA:70675"/>
        <dbReference type="ChEBI" id="CHEBI:15377"/>
        <dbReference type="ChEBI" id="CHEBI:189868"/>
        <dbReference type="ChEBI" id="CHEBI:189869"/>
        <dbReference type="ChEBI" id="CHEBI:189870"/>
    </reaction>
    <physiologicalReaction direction="left-to-right" evidence="14">
        <dbReference type="Rhea" id="RHEA:70676"/>
    </physiologicalReaction>
</comment>
<proteinExistence type="inferred from homology"/>
<comment type="cofactor">
    <cofactor evidence="1">
        <name>chloride</name>
        <dbReference type="ChEBI" id="CHEBI:17996"/>
    </cofactor>
</comment>
<evidence type="ECO:0000256" key="16">
    <source>
        <dbReference type="ARBA" id="ARBA00047642"/>
    </source>
</evidence>
<feature type="binding site" evidence="25">
    <location>
        <position position="384"/>
    </location>
    <ligand>
        <name>chloride</name>
        <dbReference type="ChEBI" id="CHEBI:17996"/>
        <label>1</label>
    </ligand>
</feature>
<reference evidence="34" key="2">
    <citation type="submission" date="2025-09" db="UniProtKB">
        <authorList>
            <consortium name="Ensembl"/>
        </authorList>
    </citation>
    <scope>IDENTIFICATION</scope>
</reference>
<feature type="disulfide bond" evidence="27 31">
    <location>
        <begin position="214"/>
        <end position="232"/>
    </location>
</feature>
<organism evidence="34 35">
    <name type="scientific">Pseudonaja textilis</name>
    <name type="common">Eastern brown snake</name>
    <dbReference type="NCBI Taxonomy" id="8673"/>
    <lineage>
        <taxon>Eukaryota</taxon>
        <taxon>Metazoa</taxon>
        <taxon>Chordata</taxon>
        <taxon>Craniata</taxon>
        <taxon>Vertebrata</taxon>
        <taxon>Euteleostomi</taxon>
        <taxon>Lepidosauria</taxon>
        <taxon>Squamata</taxon>
        <taxon>Bifurcata</taxon>
        <taxon>Unidentata</taxon>
        <taxon>Episquamata</taxon>
        <taxon>Toxicofera</taxon>
        <taxon>Serpentes</taxon>
        <taxon>Colubroidea</taxon>
        <taxon>Elapidae</taxon>
        <taxon>Hydrophiinae</taxon>
        <taxon>Pseudonaja</taxon>
    </lineage>
</organism>
<dbReference type="PROSITE" id="PS52011">
    <property type="entry name" value="PEPTIDASE_M2"/>
    <property type="match status" value="1"/>
</dbReference>
<keyword evidence="11 28" id="KW-0325">Glycoprotein</keyword>
<comment type="catalytic activity">
    <reaction evidence="17">
        <text>angiotensin I + H2O = L-histidyl-L-leucine + angiotensin II</text>
        <dbReference type="Rhea" id="RHEA:63560"/>
        <dbReference type="ChEBI" id="CHEBI:15377"/>
        <dbReference type="ChEBI" id="CHEBI:58506"/>
        <dbReference type="ChEBI" id="CHEBI:147350"/>
        <dbReference type="ChEBI" id="CHEBI:147392"/>
        <dbReference type="EC" id="3.4.15.1"/>
    </reaction>
    <physiologicalReaction direction="left-to-right" evidence="17">
        <dbReference type="Rhea" id="RHEA:63561"/>
    </physiologicalReaction>
</comment>
<feature type="glycosylation site" description="N-linked (GlcNAc...) asparagine" evidence="28">
    <location>
        <position position="364"/>
    </location>
</feature>
<dbReference type="GO" id="GO:0008237">
    <property type="term" value="F:metallopeptidase activity"/>
    <property type="evidence" value="ECO:0007669"/>
    <property type="project" value="UniProtKB-KW"/>
</dbReference>
<dbReference type="GeneTree" id="ENSGT00940000163600"/>
<comment type="catalytic activity">
    <reaction evidence="20">
        <text>substance P + H2O = substance P(1-8) + Gly-L-Leu-L-Met-NH2</text>
        <dbReference type="Rhea" id="RHEA:71463"/>
        <dbReference type="ChEBI" id="CHEBI:15377"/>
        <dbReference type="ChEBI" id="CHEBI:190692"/>
        <dbReference type="ChEBI" id="CHEBI:190694"/>
        <dbReference type="ChEBI" id="CHEBI:190699"/>
    </reaction>
    <physiologicalReaction direction="left-to-right" evidence="20">
        <dbReference type="Rhea" id="RHEA:71464"/>
    </physiologicalReaction>
</comment>
<dbReference type="GO" id="GO:0008241">
    <property type="term" value="F:peptidyl-dipeptidase activity"/>
    <property type="evidence" value="ECO:0007669"/>
    <property type="project" value="UniProtKB-EC"/>
</dbReference>
<feature type="binding site" evidence="30">
    <location>
        <position position="273"/>
    </location>
    <ligand>
        <name>Zn(2+)</name>
        <dbReference type="ChEBI" id="CHEBI:29105"/>
        <label>2</label>
        <note>catalytic</note>
    </ligand>
</feature>
<dbReference type="PANTHER" id="PTHR10514">
    <property type="entry name" value="ANGIOTENSIN-CONVERTING ENZYME"/>
    <property type="match status" value="1"/>
</dbReference>
<dbReference type="InterPro" id="IPR001548">
    <property type="entry name" value="Peptidase_M2"/>
</dbReference>
<dbReference type="AlphaFoldDB" id="A0A670ZPE6"/>
<dbReference type="GO" id="GO:0046872">
    <property type="term" value="F:metal ion binding"/>
    <property type="evidence" value="ECO:0007669"/>
    <property type="project" value="UniProtKB-KW"/>
</dbReference>
<evidence type="ECO:0000256" key="13">
    <source>
        <dbReference type="ARBA" id="ARBA00039858"/>
    </source>
</evidence>
<dbReference type="GO" id="GO:0003081">
    <property type="term" value="P:regulation of systemic arterial blood pressure by renin-angiotensin"/>
    <property type="evidence" value="ECO:0007669"/>
    <property type="project" value="TreeGrafter"/>
</dbReference>
<evidence type="ECO:0000256" key="30">
    <source>
        <dbReference type="PIRSR" id="PIRSR601548-8"/>
    </source>
</evidence>
<evidence type="ECO:0000256" key="10">
    <source>
        <dbReference type="ARBA" id="ARBA00023157"/>
    </source>
</evidence>
<evidence type="ECO:0000256" key="31">
    <source>
        <dbReference type="PROSITE-ProRule" id="PRU01355"/>
    </source>
</evidence>
<evidence type="ECO:0000256" key="21">
    <source>
        <dbReference type="ARBA" id="ARBA00049273"/>
    </source>
</evidence>
<keyword evidence="3 32" id="KW-0121">Carboxypeptidase</keyword>
<dbReference type="EC" id="3.4.-.-" evidence="32"/>